<keyword evidence="3" id="KW-1185">Reference proteome</keyword>
<gene>
    <name evidence="2" type="ORF">ST47_g4499</name>
</gene>
<proteinExistence type="predicted"/>
<feature type="compositionally biased region" description="Low complexity" evidence="1">
    <location>
        <begin position="151"/>
        <end position="169"/>
    </location>
</feature>
<name>A0A163FHH5_DIDRA</name>
<evidence type="ECO:0000256" key="1">
    <source>
        <dbReference type="SAM" id="MobiDB-lite"/>
    </source>
</evidence>
<dbReference type="PANTHER" id="PTHR24074">
    <property type="entry name" value="CO-CHAPERONE PROTEIN DJLA"/>
    <property type="match status" value="1"/>
</dbReference>
<dbReference type="InterPro" id="IPR001623">
    <property type="entry name" value="DnaJ_domain"/>
</dbReference>
<dbReference type="EMBL" id="JYNV01000162">
    <property type="protein sequence ID" value="KZM24367.1"/>
    <property type="molecule type" value="Genomic_DNA"/>
</dbReference>
<dbReference type="SUPFAM" id="SSF46565">
    <property type="entry name" value="Chaperone J-domain"/>
    <property type="match status" value="1"/>
</dbReference>
<comment type="caution">
    <text evidence="2">The sequence shown here is derived from an EMBL/GenBank/DDBJ whole genome shotgun (WGS) entry which is preliminary data.</text>
</comment>
<evidence type="ECO:0000313" key="3">
    <source>
        <dbReference type="Proteomes" id="UP000076837"/>
    </source>
</evidence>
<organism evidence="2 3">
    <name type="scientific">Didymella rabiei</name>
    <name type="common">Chickpea ascochyta blight fungus</name>
    <name type="synonym">Mycosphaerella rabiei</name>
    <dbReference type="NCBI Taxonomy" id="5454"/>
    <lineage>
        <taxon>Eukaryota</taxon>
        <taxon>Fungi</taxon>
        <taxon>Dikarya</taxon>
        <taxon>Ascomycota</taxon>
        <taxon>Pezizomycotina</taxon>
        <taxon>Dothideomycetes</taxon>
        <taxon>Pleosporomycetidae</taxon>
        <taxon>Pleosporales</taxon>
        <taxon>Pleosporineae</taxon>
        <taxon>Didymellaceae</taxon>
        <taxon>Ascochyta</taxon>
    </lineage>
</organism>
<sequence length="278" mass="30904">MFDLSEELFLRLACETPLPVSSSPTSHRPDKPLLTKPYTRAQAKAAQQASPLFSLLVQSPTPDKKRSRKLDFDIFIDANAVNTLQPPSQKKPRPNARIPLSVKTDLANDTSLPSPRKPDRPFVYSRSDPLWANVENYDPRPHYMTPPPTPGGSSSTSGSSSTMPGGHSPTTPPSPFSPPRHSTRAFRARRTSSTNVLPPPKDKTLYTALNLDNWKATEAQIRNAYRKVAVEYHPDKAAEGERETATQMMQNVNAAKEVLLDAKRRKAYHLNGKLPWTT</sequence>
<dbReference type="InterPro" id="IPR050817">
    <property type="entry name" value="DjlA_DnaK_co-chaperone"/>
</dbReference>
<dbReference type="AlphaFoldDB" id="A0A163FHH5"/>
<dbReference type="Proteomes" id="UP000076837">
    <property type="component" value="Unassembled WGS sequence"/>
</dbReference>
<dbReference type="Pfam" id="PF00226">
    <property type="entry name" value="DnaJ"/>
    <property type="match status" value="1"/>
</dbReference>
<reference evidence="2 3" key="1">
    <citation type="journal article" date="2016" name="Sci. Rep.">
        <title>Draft genome sequencing and secretome analysis of fungal phytopathogen Ascochyta rabiei provides insight into the necrotrophic effector repertoire.</title>
        <authorList>
            <person name="Verma S."/>
            <person name="Gazara R.K."/>
            <person name="Nizam S."/>
            <person name="Parween S."/>
            <person name="Chattopadhyay D."/>
            <person name="Verma P.K."/>
        </authorList>
    </citation>
    <scope>NUCLEOTIDE SEQUENCE [LARGE SCALE GENOMIC DNA]</scope>
    <source>
        <strain evidence="2 3">ArDII</strain>
    </source>
</reference>
<protein>
    <submittedName>
        <fullName evidence="2">Uncharacterized protein</fullName>
    </submittedName>
</protein>
<accession>A0A163FHH5</accession>
<dbReference type="SMART" id="SM00271">
    <property type="entry name" value="DnaJ"/>
    <property type="match status" value="1"/>
</dbReference>
<feature type="compositionally biased region" description="Basic residues" evidence="1">
    <location>
        <begin position="181"/>
        <end position="190"/>
    </location>
</feature>
<feature type="region of interest" description="Disordered" evidence="1">
    <location>
        <begin position="137"/>
        <end position="201"/>
    </location>
</feature>
<feature type="region of interest" description="Disordered" evidence="1">
    <location>
        <begin position="83"/>
        <end position="125"/>
    </location>
</feature>
<dbReference type="CDD" id="cd06257">
    <property type="entry name" value="DnaJ"/>
    <property type="match status" value="1"/>
</dbReference>
<dbReference type="PROSITE" id="PS50076">
    <property type="entry name" value="DNAJ_2"/>
    <property type="match status" value="1"/>
</dbReference>
<evidence type="ECO:0000313" key="2">
    <source>
        <dbReference type="EMBL" id="KZM24367.1"/>
    </source>
</evidence>
<dbReference type="OrthoDB" id="10250354at2759"/>
<dbReference type="STRING" id="5454.A0A163FHH5"/>
<dbReference type="Gene3D" id="1.10.287.110">
    <property type="entry name" value="DnaJ domain"/>
    <property type="match status" value="1"/>
</dbReference>
<dbReference type="InterPro" id="IPR036869">
    <property type="entry name" value="J_dom_sf"/>
</dbReference>